<keyword evidence="14" id="KW-1185">Reference proteome</keyword>
<keyword evidence="9 12" id="KW-0472">Membrane</keyword>
<comment type="similarity">
    <text evidence="2">Belongs to the CorA metal ion transporter (MIT) (TC 1.A.35) family.</text>
</comment>
<dbReference type="GO" id="GO:0050897">
    <property type="term" value="F:cobalt ion binding"/>
    <property type="evidence" value="ECO:0007669"/>
    <property type="project" value="TreeGrafter"/>
</dbReference>
<accession>Q1ARK5</accession>
<evidence type="ECO:0000256" key="3">
    <source>
        <dbReference type="ARBA" id="ARBA00022448"/>
    </source>
</evidence>
<evidence type="ECO:0000256" key="12">
    <source>
        <dbReference type="SAM" id="Phobius"/>
    </source>
</evidence>
<evidence type="ECO:0000256" key="7">
    <source>
        <dbReference type="ARBA" id="ARBA00022989"/>
    </source>
</evidence>
<dbReference type="Gene3D" id="1.20.58.340">
    <property type="entry name" value="Magnesium transport protein CorA, transmembrane region"/>
    <property type="match status" value="2"/>
</dbReference>
<keyword evidence="3" id="KW-0813">Transport</keyword>
<comment type="catalytic activity">
    <reaction evidence="10">
        <text>Mg(2+)(in) = Mg(2+)(out)</text>
        <dbReference type="Rhea" id="RHEA:29827"/>
        <dbReference type="ChEBI" id="CHEBI:18420"/>
    </reaction>
</comment>
<dbReference type="KEGG" id="rxy:Rxyl_3065"/>
<sequence length="318" mass="35346">MGVDRTVYVDGRRVGVLSPFGGRPGGRAGRRLVWVDLRSPNPEEAEAVVRELGPPPSLVGEALREHQRPKVEDYDGSLLVVLKTVRYVEEAGAVELAELRVLSGAGFVIAVSEGGAALLREARRRAEREPALLRRGSAAALWAILEQALDGYERVAEGLEDDVEEIEEEVFGGNRGVSRRIYELYGEVVRFQRATKPLVGVIERIIGGEEDPELLRRLRGVHNRLLRVGEQAEDFRELLSGILSVNLTLIGIDQNDQTKRISAWAAILVVPTLIASIYGMNFEHMPELRWTFGYPLALVLMVAVAFALYRGFRRTGWL</sequence>
<evidence type="ECO:0000256" key="11">
    <source>
        <dbReference type="ARBA" id="ARBA00045497"/>
    </source>
</evidence>
<dbReference type="Gene3D" id="3.30.460.20">
    <property type="entry name" value="CorA soluble domain-like"/>
    <property type="match status" value="1"/>
</dbReference>
<dbReference type="FunFam" id="1.20.58.340:FF:000004">
    <property type="entry name" value="Magnesium transport protein CorA"/>
    <property type="match status" value="1"/>
</dbReference>
<keyword evidence="4" id="KW-1003">Cell membrane</keyword>
<feature type="transmembrane region" description="Helical" evidence="12">
    <location>
        <begin position="261"/>
        <end position="280"/>
    </location>
</feature>
<dbReference type="Pfam" id="PF01544">
    <property type="entry name" value="CorA"/>
    <property type="match status" value="1"/>
</dbReference>
<evidence type="ECO:0000256" key="6">
    <source>
        <dbReference type="ARBA" id="ARBA00022842"/>
    </source>
</evidence>
<dbReference type="PANTHER" id="PTHR46494">
    <property type="entry name" value="CORA FAMILY METAL ION TRANSPORTER (EUROFUNG)"/>
    <property type="match status" value="1"/>
</dbReference>
<dbReference type="HOGENOM" id="CLU_007127_0_2_11"/>
<keyword evidence="5 12" id="KW-0812">Transmembrane</keyword>
<dbReference type="SUPFAM" id="SSF144083">
    <property type="entry name" value="Magnesium transport protein CorA, transmembrane region"/>
    <property type="match status" value="1"/>
</dbReference>
<dbReference type="GO" id="GO:0005886">
    <property type="term" value="C:plasma membrane"/>
    <property type="evidence" value="ECO:0007669"/>
    <property type="project" value="UniProtKB-SubCell"/>
</dbReference>
<dbReference type="OrthoDB" id="9803416at2"/>
<evidence type="ECO:0000256" key="10">
    <source>
        <dbReference type="ARBA" id="ARBA00034269"/>
    </source>
</evidence>
<evidence type="ECO:0000256" key="5">
    <source>
        <dbReference type="ARBA" id="ARBA00022692"/>
    </source>
</evidence>
<evidence type="ECO:0000313" key="13">
    <source>
        <dbReference type="EMBL" id="ABG05973.1"/>
    </source>
</evidence>
<dbReference type="PANTHER" id="PTHR46494:SF1">
    <property type="entry name" value="CORA FAMILY METAL ION TRANSPORTER (EUROFUNG)"/>
    <property type="match status" value="1"/>
</dbReference>
<evidence type="ECO:0000256" key="1">
    <source>
        <dbReference type="ARBA" id="ARBA00004651"/>
    </source>
</evidence>
<feature type="transmembrane region" description="Helical" evidence="12">
    <location>
        <begin position="292"/>
        <end position="312"/>
    </location>
</feature>
<evidence type="ECO:0000256" key="8">
    <source>
        <dbReference type="ARBA" id="ARBA00023065"/>
    </source>
</evidence>
<keyword evidence="8" id="KW-0406">Ion transport</keyword>
<organism evidence="13 14">
    <name type="scientific">Rubrobacter xylanophilus (strain DSM 9941 / JCM 11954 / NBRC 16129 / PRD-1)</name>
    <dbReference type="NCBI Taxonomy" id="266117"/>
    <lineage>
        <taxon>Bacteria</taxon>
        <taxon>Bacillati</taxon>
        <taxon>Actinomycetota</taxon>
        <taxon>Rubrobacteria</taxon>
        <taxon>Rubrobacterales</taxon>
        <taxon>Rubrobacteraceae</taxon>
        <taxon>Rubrobacter</taxon>
    </lineage>
</organism>
<evidence type="ECO:0000256" key="4">
    <source>
        <dbReference type="ARBA" id="ARBA00022475"/>
    </source>
</evidence>
<protein>
    <submittedName>
        <fullName evidence="13">Mg2+ transporter protein, CorA-like protein</fullName>
    </submittedName>
</protein>
<reference evidence="13 14" key="1">
    <citation type="submission" date="2006-06" db="EMBL/GenBank/DDBJ databases">
        <title>Complete sequence of Rubrobacter xylanophilus DSM 9941.</title>
        <authorList>
            <consortium name="US DOE Joint Genome Institute"/>
            <person name="Copeland A."/>
            <person name="Lucas S."/>
            <person name="Lapidus A."/>
            <person name="Barry K."/>
            <person name="Detter J.C."/>
            <person name="Glavina del Rio T."/>
            <person name="Hammon N."/>
            <person name="Israni S."/>
            <person name="Dalin E."/>
            <person name="Tice H."/>
            <person name="Pitluck S."/>
            <person name="Munk A.C."/>
            <person name="Brettin T."/>
            <person name="Bruce D."/>
            <person name="Han C."/>
            <person name="Tapia R."/>
            <person name="Gilna P."/>
            <person name="Schmutz J."/>
            <person name="Larimer F."/>
            <person name="Land M."/>
            <person name="Hauser L."/>
            <person name="Kyrpides N."/>
            <person name="Lykidis A."/>
            <person name="da Costa M.S."/>
            <person name="Rainey F.A."/>
            <person name="Empadinhas N."/>
            <person name="Jolivet E."/>
            <person name="Battista J.R."/>
            <person name="Richardson P."/>
        </authorList>
    </citation>
    <scope>NUCLEOTIDE SEQUENCE [LARGE SCALE GENOMIC DNA]</scope>
    <source>
        <strain evidence="14">DSM 9941 / NBRC 16129 / PRD-1</strain>
    </source>
</reference>
<comment type="function">
    <text evidence="11">Mediates influx of magnesium ions. Alternates between open and closed states. Activated by low cytoplasmic Mg(2+) levels. Inactive when cytoplasmic Mg(2+) levels are high.</text>
</comment>
<evidence type="ECO:0000256" key="9">
    <source>
        <dbReference type="ARBA" id="ARBA00023136"/>
    </source>
</evidence>
<dbReference type="PhylomeDB" id="Q1ARK5"/>
<comment type="subcellular location">
    <subcellularLocation>
        <location evidence="1">Cell membrane</location>
        <topology evidence="1">Multi-pass membrane protein</topology>
    </subcellularLocation>
</comment>
<keyword evidence="7 12" id="KW-1133">Transmembrane helix</keyword>
<dbReference type="Proteomes" id="UP000006637">
    <property type="component" value="Chromosome"/>
</dbReference>
<dbReference type="STRING" id="266117.Rxyl_3065"/>
<dbReference type="EMBL" id="CP000386">
    <property type="protein sequence ID" value="ABG05973.1"/>
    <property type="molecule type" value="Genomic_DNA"/>
</dbReference>
<evidence type="ECO:0000313" key="14">
    <source>
        <dbReference type="Proteomes" id="UP000006637"/>
    </source>
</evidence>
<dbReference type="AlphaFoldDB" id="Q1ARK5"/>
<dbReference type="eggNOG" id="COG0598">
    <property type="taxonomic scope" value="Bacteria"/>
</dbReference>
<dbReference type="InterPro" id="IPR045863">
    <property type="entry name" value="CorA_TM1_TM2"/>
</dbReference>
<dbReference type="SUPFAM" id="SSF143865">
    <property type="entry name" value="CorA soluble domain-like"/>
    <property type="match status" value="1"/>
</dbReference>
<dbReference type="GO" id="GO:0015095">
    <property type="term" value="F:magnesium ion transmembrane transporter activity"/>
    <property type="evidence" value="ECO:0007669"/>
    <property type="project" value="TreeGrafter"/>
</dbReference>
<dbReference type="InterPro" id="IPR002523">
    <property type="entry name" value="MgTranspt_CorA/ZnTranspt_ZntB"/>
</dbReference>
<gene>
    <name evidence="13" type="ordered locus">Rxyl_3065</name>
</gene>
<name>Q1ARK5_RUBXD</name>
<dbReference type="CDD" id="cd12830">
    <property type="entry name" value="MtCorA-like"/>
    <property type="match status" value="1"/>
</dbReference>
<proteinExistence type="inferred from homology"/>
<keyword evidence="6" id="KW-0460">Magnesium</keyword>
<evidence type="ECO:0000256" key="2">
    <source>
        <dbReference type="ARBA" id="ARBA00009765"/>
    </source>
</evidence>
<dbReference type="InterPro" id="IPR045861">
    <property type="entry name" value="CorA_cytoplasmic_dom"/>
</dbReference>
<dbReference type="GO" id="GO:0015087">
    <property type="term" value="F:cobalt ion transmembrane transporter activity"/>
    <property type="evidence" value="ECO:0007669"/>
    <property type="project" value="TreeGrafter"/>
</dbReference>
<dbReference type="GO" id="GO:0000287">
    <property type="term" value="F:magnesium ion binding"/>
    <property type="evidence" value="ECO:0007669"/>
    <property type="project" value="TreeGrafter"/>
</dbReference>
<dbReference type="RefSeq" id="WP_011565980.1">
    <property type="nucleotide sequence ID" value="NC_008148.1"/>
</dbReference>